<sequence length="42" mass="4838">MSLLLVILFFIGLIMMISNQYAMIKKMDEMNESLSEINNKLG</sequence>
<dbReference type="RefSeq" id="WP_256716254.1">
    <property type="nucleotide sequence ID" value="NZ_CAKMAB010000050.1"/>
</dbReference>
<evidence type="ECO:0000313" key="1">
    <source>
        <dbReference type="EMBL" id="CAH1059295.1"/>
    </source>
</evidence>
<proteinExistence type="predicted"/>
<keyword evidence="2" id="KW-1185">Reference proteome</keyword>
<gene>
    <name evidence="1" type="ORF">PAECIP111894_05501</name>
</gene>
<protein>
    <submittedName>
        <fullName evidence="1">Uncharacterized protein</fullName>
    </submittedName>
</protein>
<reference evidence="1" key="1">
    <citation type="submission" date="2021-12" db="EMBL/GenBank/DDBJ databases">
        <authorList>
            <person name="Criscuolo A."/>
        </authorList>
    </citation>
    <scope>NUCLEOTIDE SEQUENCE</scope>
    <source>
        <strain evidence="1">CIP111894</strain>
    </source>
</reference>
<comment type="caution">
    <text evidence="1">The sequence shown here is derived from an EMBL/GenBank/DDBJ whole genome shotgun (WGS) entry which is preliminary data.</text>
</comment>
<name>A0ABN8FTD9_9BACL</name>
<dbReference type="Proteomes" id="UP000838749">
    <property type="component" value="Unassembled WGS sequence"/>
</dbReference>
<dbReference type="EMBL" id="CAKMAB010000050">
    <property type="protein sequence ID" value="CAH1059295.1"/>
    <property type="molecule type" value="Genomic_DNA"/>
</dbReference>
<accession>A0ABN8FTD9</accession>
<evidence type="ECO:0000313" key="2">
    <source>
        <dbReference type="Proteomes" id="UP000838749"/>
    </source>
</evidence>
<organism evidence="1 2">
    <name type="scientific">Paenibacillus pseudetheri</name>
    <dbReference type="NCBI Taxonomy" id="2897682"/>
    <lineage>
        <taxon>Bacteria</taxon>
        <taxon>Bacillati</taxon>
        <taxon>Bacillota</taxon>
        <taxon>Bacilli</taxon>
        <taxon>Bacillales</taxon>
        <taxon>Paenibacillaceae</taxon>
        <taxon>Paenibacillus</taxon>
    </lineage>
</organism>